<feature type="domain" description="Cytochrome b/b6 C-terminal region profile" evidence="13">
    <location>
        <begin position="283"/>
        <end position="427"/>
    </location>
</feature>
<dbReference type="PROSITE" id="PS51003">
    <property type="entry name" value="CYTB_CTER"/>
    <property type="match status" value="1"/>
</dbReference>
<feature type="domain" description="Cytochrome b/b6 N-terminal region profile" evidence="12">
    <location>
        <begin position="43"/>
        <end position="249"/>
    </location>
</feature>
<dbReference type="InterPro" id="IPR005798">
    <property type="entry name" value="Cyt_b/b6_C"/>
</dbReference>
<dbReference type="Pfam" id="PF00033">
    <property type="entry name" value="Cytochrome_B"/>
    <property type="match status" value="1"/>
</dbReference>
<dbReference type="InterPro" id="IPR005797">
    <property type="entry name" value="Cyt_b/b6_N"/>
</dbReference>
<keyword evidence="2" id="KW-0813">Transport</keyword>
<organism evidence="14 15">
    <name type="scientific">Anaeromyxobacter diazotrophicus</name>
    <dbReference type="NCBI Taxonomy" id="2590199"/>
    <lineage>
        <taxon>Bacteria</taxon>
        <taxon>Pseudomonadati</taxon>
        <taxon>Myxococcota</taxon>
        <taxon>Myxococcia</taxon>
        <taxon>Myxococcales</taxon>
        <taxon>Cystobacterineae</taxon>
        <taxon>Anaeromyxobacteraceae</taxon>
        <taxon>Anaeromyxobacter</taxon>
    </lineage>
</organism>
<dbReference type="PROSITE" id="PS51002">
    <property type="entry name" value="CYTB_NTER"/>
    <property type="match status" value="1"/>
</dbReference>
<evidence type="ECO:0000313" key="14">
    <source>
        <dbReference type="EMBL" id="GEJ57010.1"/>
    </source>
</evidence>
<dbReference type="GO" id="GO:0016020">
    <property type="term" value="C:membrane"/>
    <property type="evidence" value="ECO:0007669"/>
    <property type="project" value="UniProtKB-SubCell"/>
</dbReference>
<feature type="transmembrane region" description="Helical" evidence="11">
    <location>
        <begin position="150"/>
        <end position="171"/>
    </location>
</feature>
<keyword evidence="4 11" id="KW-0812">Transmembrane</keyword>
<evidence type="ECO:0000256" key="6">
    <source>
        <dbReference type="ARBA" id="ARBA00022982"/>
    </source>
</evidence>
<evidence type="ECO:0000256" key="8">
    <source>
        <dbReference type="ARBA" id="ARBA00023004"/>
    </source>
</evidence>
<dbReference type="PANTHER" id="PTHR19271">
    <property type="entry name" value="CYTOCHROME B"/>
    <property type="match status" value="1"/>
</dbReference>
<dbReference type="InterPro" id="IPR016174">
    <property type="entry name" value="Di-haem_cyt_TM"/>
</dbReference>
<feature type="transmembrane region" description="Helical" evidence="11">
    <location>
        <begin position="411"/>
        <end position="430"/>
    </location>
</feature>
<dbReference type="GO" id="GO:0016491">
    <property type="term" value="F:oxidoreductase activity"/>
    <property type="evidence" value="ECO:0007669"/>
    <property type="project" value="InterPro"/>
</dbReference>
<evidence type="ECO:0008006" key="16">
    <source>
        <dbReference type="Google" id="ProtNLM"/>
    </source>
</evidence>
<evidence type="ECO:0000256" key="2">
    <source>
        <dbReference type="ARBA" id="ARBA00022448"/>
    </source>
</evidence>
<dbReference type="RefSeq" id="WP_176064510.1">
    <property type="nucleotide sequence ID" value="NZ_BJTG01000004.1"/>
</dbReference>
<evidence type="ECO:0000256" key="10">
    <source>
        <dbReference type="SAM" id="MobiDB-lite"/>
    </source>
</evidence>
<dbReference type="GO" id="GO:0046872">
    <property type="term" value="F:metal ion binding"/>
    <property type="evidence" value="ECO:0007669"/>
    <property type="project" value="UniProtKB-KW"/>
</dbReference>
<name>A0A7I9VLK4_9BACT</name>
<keyword evidence="7 11" id="KW-1133">Transmembrane helix</keyword>
<dbReference type="EMBL" id="BJTG01000004">
    <property type="protein sequence ID" value="GEJ57010.1"/>
    <property type="molecule type" value="Genomic_DNA"/>
</dbReference>
<dbReference type="Gene3D" id="1.20.810.10">
    <property type="entry name" value="Cytochrome Bc1 Complex, Chain C"/>
    <property type="match status" value="1"/>
</dbReference>
<dbReference type="InterPro" id="IPR027387">
    <property type="entry name" value="Cytb/b6-like_sf"/>
</dbReference>
<keyword evidence="15" id="KW-1185">Reference proteome</keyword>
<protein>
    <recommendedName>
        <fullName evidence="16">Cytochrome b</fullName>
    </recommendedName>
</protein>
<keyword evidence="5" id="KW-0479">Metal-binding</keyword>
<comment type="caution">
    <text evidence="14">The sequence shown here is derived from an EMBL/GenBank/DDBJ whole genome shotgun (WGS) entry which is preliminary data.</text>
</comment>
<evidence type="ECO:0000313" key="15">
    <source>
        <dbReference type="Proteomes" id="UP000503640"/>
    </source>
</evidence>
<feature type="transmembrane region" description="Helical" evidence="11">
    <location>
        <begin position="369"/>
        <end position="390"/>
    </location>
</feature>
<feature type="transmembrane region" description="Helical" evidence="11">
    <location>
        <begin position="217"/>
        <end position="238"/>
    </location>
</feature>
<evidence type="ECO:0000256" key="7">
    <source>
        <dbReference type="ARBA" id="ARBA00022989"/>
    </source>
</evidence>
<evidence type="ECO:0000256" key="5">
    <source>
        <dbReference type="ARBA" id="ARBA00022723"/>
    </source>
</evidence>
<dbReference type="SUPFAM" id="SSF81342">
    <property type="entry name" value="Transmembrane di-heme cytochromes"/>
    <property type="match status" value="1"/>
</dbReference>
<dbReference type="AlphaFoldDB" id="A0A7I9VLK4"/>
<evidence type="ECO:0000256" key="3">
    <source>
        <dbReference type="ARBA" id="ARBA00022617"/>
    </source>
</evidence>
<keyword evidence="8" id="KW-0408">Iron</keyword>
<dbReference type="InterPro" id="IPR036150">
    <property type="entry name" value="Cyt_b/b6_C_sf"/>
</dbReference>
<keyword evidence="9 11" id="KW-0472">Membrane</keyword>
<proteinExistence type="predicted"/>
<dbReference type="SUPFAM" id="SSF81648">
    <property type="entry name" value="a domain/subunit of cytochrome bc1 complex (Ubiquinol-cytochrome c reductase)"/>
    <property type="match status" value="1"/>
</dbReference>
<feature type="transmembrane region" description="Helical" evidence="11">
    <location>
        <begin position="306"/>
        <end position="324"/>
    </location>
</feature>
<reference evidence="15" key="1">
    <citation type="journal article" date="2020" name="Appl. Environ. Microbiol.">
        <title>Diazotrophic Anaeromyxobacter Isolates from Soils.</title>
        <authorList>
            <person name="Masuda Y."/>
            <person name="Yamanaka H."/>
            <person name="Xu Z.X."/>
            <person name="Shiratori Y."/>
            <person name="Aono T."/>
            <person name="Amachi S."/>
            <person name="Senoo K."/>
            <person name="Itoh H."/>
        </authorList>
    </citation>
    <scope>NUCLEOTIDE SEQUENCE [LARGE SCALE GENOMIC DNA]</scope>
    <source>
        <strain evidence="15">R267</strain>
    </source>
</reference>
<accession>A0A7I9VLK4</accession>
<dbReference type="Pfam" id="PF00032">
    <property type="entry name" value="Cytochrom_B_C"/>
    <property type="match status" value="1"/>
</dbReference>
<dbReference type="GO" id="GO:0022904">
    <property type="term" value="P:respiratory electron transport chain"/>
    <property type="evidence" value="ECO:0007669"/>
    <property type="project" value="InterPro"/>
</dbReference>
<feature type="transmembrane region" description="Helical" evidence="11">
    <location>
        <begin position="116"/>
        <end position="138"/>
    </location>
</feature>
<dbReference type="GO" id="GO:0009055">
    <property type="term" value="F:electron transfer activity"/>
    <property type="evidence" value="ECO:0007669"/>
    <property type="project" value="InterPro"/>
</dbReference>
<evidence type="ECO:0000259" key="13">
    <source>
        <dbReference type="PROSITE" id="PS51003"/>
    </source>
</evidence>
<evidence type="ECO:0000256" key="11">
    <source>
        <dbReference type="SAM" id="Phobius"/>
    </source>
</evidence>
<keyword evidence="3" id="KW-0349">Heme</keyword>
<evidence type="ECO:0000256" key="9">
    <source>
        <dbReference type="ARBA" id="ARBA00023136"/>
    </source>
</evidence>
<feature type="transmembrane region" description="Helical" evidence="11">
    <location>
        <begin position="60"/>
        <end position="84"/>
    </location>
</feature>
<gene>
    <name evidence="14" type="ORF">AMYX_17510</name>
</gene>
<evidence type="ECO:0000256" key="1">
    <source>
        <dbReference type="ARBA" id="ARBA00004141"/>
    </source>
</evidence>
<feature type="region of interest" description="Disordered" evidence="10">
    <location>
        <begin position="1"/>
        <end position="29"/>
    </location>
</feature>
<comment type="subcellular location">
    <subcellularLocation>
        <location evidence="1">Membrane</location>
        <topology evidence="1">Multi-pass membrane protein</topology>
    </subcellularLocation>
</comment>
<evidence type="ECO:0000256" key="4">
    <source>
        <dbReference type="ARBA" id="ARBA00022692"/>
    </source>
</evidence>
<dbReference type="Proteomes" id="UP000503640">
    <property type="component" value="Unassembled WGS sequence"/>
</dbReference>
<dbReference type="PANTHER" id="PTHR19271:SF16">
    <property type="entry name" value="CYTOCHROME B"/>
    <property type="match status" value="1"/>
</dbReference>
<evidence type="ECO:0000259" key="12">
    <source>
        <dbReference type="PROSITE" id="PS51002"/>
    </source>
</evidence>
<keyword evidence="6" id="KW-0249">Electron transport</keyword>
<sequence length="451" mass="49775">MAISPDQPERQPTSAPGVHPRPGWSVAPASDREAGDAVVANFLLHWFPARALKDSLAWRYSLWLGTISTALLALLVASGMPLLFLHVPSVERAYGSVKDIENVVTFGAWLRSVHRLSAHLMVALVFLHLARVFLTGAYKNGVGRGQHREWNWVIGVAMFLVTLFLSFTGYLLPWDQLAYWAVTVGTNIASAVPLVGDQVRELMLGGRTIDQPTLTRFEMLHVIVLPAVLGVLFAYHMWRIRKDGGLATADRAALLPARAPVPEAAGRTKTYTLLGIARGQGPLIRSASLERPETTVNAVPDLTRRIGIVMLGTVALISILAVFVHSPLEEPANPLVTPNPAKAPWYFLWLQEIVTDTTIRIGSFTVNGAFVGGVLLPGLLVALMVVWPWLDRSTAAAAGRWFPRSRRTQNVVFLVLVAVVILLTLIGTFVRGPFWRMYWPWQGWPEMPTRF</sequence>